<proteinExistence type="predicted"/>
<dbReference type="PANTHER" id="PTHR47843">
    <property type="entry name" value="BTB DOMAIN-CONTAINING PROTEIN-RELATED"/>
    <property type="match status" value="1"/>
</dbReference>
<name>A0A232LWR8_9EURO</name>
<dbReference type="AlphaFoldDB" id="A0A232LWR8"/>
<evidence type="ECO:0000313" key="3">
    <source>
        <dbReference type="EMBL" id="OXV08566.1"/>
    </source>
</evidence>
<evidence type="ECO:0000259" key="2">
    <source>
        <dbReference type="PROSITE" id="PS50097"/>
    </source>
</evidence>
<comment type="caution">
    <text evidence="3">The sequence shown here is derived from an EMBL/GenBank/DDBJ whole genome shotgun (WGS) entry which is preliminary data.</text>
</comment>
<protein>
    <recommendedName>
        <fullName evidence="2">BTB domain-containing protein</fullName>
    </recommendedName>
</protein>
<dbReference type="PANTHER" id="PTHR47843:SF5">
    <property type="entry name" value="BTB_POZ DOMAIN PROTEIN"/>
    <property type="match status" value="1"/>
</dbReference>
<dbReference type="SUPFAM" id="SSF54695">
    <property type="entry name" value="POZ domain"/>
    <property type="match status" value="1"/>
</dbReference>
<dbReference type="Gene3D" id="3.30.710.10">
    <property type="entry name" value="Potassium Channel Kv1.1, Chain A"/>
    <property type="match status" value="1"/>
</dbReference>
<organism evidence="3 4">
    <name type="scientific">Elaphomyces granulatus</name>
    <dbReference type="NCBI Taxonomy" id="519963"/>
    <lineage>
        <taxon>Eukaryota</taxon>
        <taxon>Fungi</taxon>
        <taxon>Dikarya</taxon>
        <taxon>Ascomycota</taxon>
        <taxon>Pezizomycotina</taxon>
        <taxon>Eurotiomycetes</taxon>
        <taxon>Eurotiomycetidae</taxon>
        <taxon>Eurotiales</taxon>
        <taxon>Elaphomycetaceae</taxon>
        <taxon>Elaphomyces</taxon>
    </lineage>
</organism>
<evidence type="ECO:0000256" key="1">
    <source>
        <dbReference type="SAM" id="MobiDB-lite"/>
    </source>
</evidence>
<dbReference type="Proteomes" id="UP000243515">
    <property type="component" value="Unassembled WGS sequence"/>
</dbReference>
<dbReference type="Pfam" id="PF00651">
    <property type="entry name" value="BTB"/>
    <property type="match status" value="1"/>
</dbReference>
<dbReference type="OrthoDB" id="6359816at2759"/>
<reference evidence="3 4" key="1">
    <citation type="journal article" date="2015" name="Environ. Microbiol.">
        <title>Metagenome sequence of Elaphomyces granulatus from sporocarp tissue reveals Ascomycota ectomycorrhizal fingerprints of genome expansion and a Proteobacteria-rich microbiome.</title>
        <authorList>
            <person name="Quandt C.A."/>
            <person name="Kohler A."/>
            <person name="Hesse C.N."/>
            <person name="Sharpton T.J."/>
            <person name="Martin F."/>
            <person name="Spatafora J.W."/>
        </authorList>
    </citation>
    <scope>NUCLEOTIDE SEQUENCE [LARGE SCALE GENOMIC DNA]</scope>
    <source>
        <strain evidence="3 4">OSC145934</strain>
    </source>
</reference>
<evidence type="ECO:0000313" key="4">
    <source>
        <dbReference type="Proteomes" id="UP000243515"/>
    </source>
</evidence>
<sequence>MPGEELRGETVFAGVINQGQLDEISLNSDDDVVENNHSSSFFLSPKYSDLTIICGGEVFSAHRAVVCPRSGYFARACDGEFKEASTRTIELINQQPILIRKVLEYLYMGDYTTGNRDLESCRLMLDSEQGLEEELLDREEWIAEDFREARDIAQASSAEHAPNKAVSEESRTAPRGGPLCVSPSTPQDAVAAGSDLITALPSGMQTLHISCFHTLMYSTADYFQIEGLKSKAMKHFRASFLKEADRESFADAVTKVYSLTIENDRGLRDIVMELTMDNLQALRKGTRPILDNDILKQIPDFMHDLCVATLDKYIESKKRLDYKFRPGKPVYTGFGSNGRPRGFGSVQ</sequence>
<feature type="domain" description="BTB" evidence="2">
    <location>
        <begin position="48"/>
        <end position="115"/>
    </location>
</feature>
<dbReference type="CDD" id="cd18186">
    <property type="entry name" value="BTB_POZ_ZBTB_KLHL-like"/>
    <property type="match status" value="1"/>
</dbReference>
<accession>A0A232LWR8</accession>
<keyword evidence="4" id="KW-1185">Reference proteome</keyword>
<feature type="region of interest" description="Disordered" evidence="1">
    <location>
        <begin position="154"/>
        <end position="186"/>
    </location>
</feature>
<dbReference type="InterPro" id="IPR000210">
    <property type="entry name" value="BTB/POZ_dom"/>
</dbReference>
<dbReference type="InterPro" id="IPR011333">
    <property type="entry name" value="SKP1/BTB/POZ_sf"/>
</dbReference>
<dbReference type="EMBL" id="NPHW01004030">
    <property type="protein sequence ID" value="OXV08566.1"/>
    <property type="molecule type" value="Genomic_DNA"/>
</dbReference>
<gene>
    <name evidence="3" type="ORF">Egran_03671</name>
</gene>
<dbReference type="PROSITE" id="PS50097">
    <property type="entry name" value="BTB"/>
    <property type="match status" value="1"/>
</dbReference>